<sequence length="160" mass="18210">MFFRLSTVCRGHHSQTVYTLTQPPSPGPPFLSAGVPTYPGGLSYYPHYMGPGLGLGHGPHHPRSRYPHRQQRQQRQQKHVPTLPSDERLRRERRQHRGDAARNKPAKPKPVPVTEADVARTYTGLDRRIAEEFIMAMDHGLHRPGRQQQQADDTDATRVD</sequence>
<feature type="region of interest" description="Disordered" evidence="1">
    <location>
        <begin position="141"/>
        <end position="160"/>
    </location>
</feature>
<protein>
    <submittedName>
        <fullName evidence="2">Uncharacterized protein</fullName>
    </submittedName>
</protein>
<feature type="region of interest" description="Disordered" evidence="1">
    <location>
        <begin position="53"/>
        <end position="119"/>
    </location>
</feature>
<evidence type="ECO:0000313" key="2">
    <source>
        <dbReference type="EMBL" id="KAJ1527481.1"/>
    </source>
</evidence>
<name>A0AAV7XS00_9NEOP</name>
<proteinExistence type="predicted"/>
<organism evidence="2 3">
    <name type="scientific">Megalurothrips usitatus</name>
    <name type="common">bean blossom thrips</name>
    <dbReference type="NCBI Taxonomy" id="439358"/>
    <lineage>
        <taxon>Eukaryota</taxon>
        <taxon>Metazoa</taxon>
        <taxon>Ecdysozoa</taxon>
        <taxon>Arthropoda</taxon>
        <taxon>Hexapoda</taxon>
        <taxon>Insecta</taxon>
        <taxon>Pterygota</taxon>
        <taxon>Neoptera</taxon>
        <taxon>Paraneoptera</taxon>
        <taxon>Thysanoptera</taxon>
        <taxon>Terebrantia</taxon>
        <taxon>Thripoidea</taxon>
        <taxon>Thripidae</taxon>
        <taxon>Megalurothrips</taxon>
    </lineage>
</organism>
<keyword evidence="3" id="KW-1185">Reference proteome</keyword>
<reference evidence="2" key="1">
    <citation type="submission" date="2022-12" db="EMBL/GenBank/DDBJ databases">
        <title>Chromosome-level genome assembly of the bean flower thrips Megalurothrips usitatus.</title>
        <authorList>
            <person name="Ma L."/>
            <person name="Liu Q."/>
            <person name="Li H."/>
            <person name="Cai W."/>
        </authorList>
    </citation>
    <scope>NUCLEOTIDE SEQUENCE</scope>
    <source>
        <strain evidence="2">Cailab_2022a</strain>
    </source>
</reference>
<accession>A0AAV7XS00</accession>
<evidence type="ECO:0000256" key="1">
    <source>
        <dbReference type="SAM" id="MobiDB-lite"/>
    </source>
</evidence>
<comment type="caution">
    <text evidence="2">The sequence shown here is derived from an EMBL/GenBank/DDBJ whole genome shotgun (WGS) entry which is preliminary data.</text>
</comment>
<dbReference type="Proteomes" id="UP001075354">
    <property type="component" value="Chromosome 5"/>
</dbReference>
<gene>
    <name evidence="2" type="ORF">ONE63_007454</name>
</gene>
<dbReference type="EMBL" id="JAPTSV010000005">
    <property type="protein sequence ID" value="KAJ1527481.1"/>
    <property type="molecule type" value="Genomic_DNA"/>
</dbReference>
<feature type="compositionally biased region" description="Basic residues" evidence="1">
    <location>
        <begin position="58"/>
        <end position="78"/>
    </location>
</feature>
<evidence type="ECO:0000313" key="3">
    <source>
        <dbReference type="Proteomes" id="UP001075354"/>
    </source>
</evidence>
<dbReference type="AlphaFoldDB" id="A0AAV7XS00"/>